<dbReference type="EMBL" id="QGNW01000118">
    <property type="protein sequence ID" value="RVW94890.1"/>
    <property type="molecule type" value="Genomic_DNA"/>
</dbReference>
<dbReference type="AlphaFoldDB" id="A0A438IDR2"/>
<evidence type="ECO:0000313" key="1">
    <source>
        <dbReference type="EMBL" id="RVW94890.1"/>
    </source>
</evidence>
<reference evidence="1 2" key="1">
    <citation type="journal article" date="2018" name="PLoS Genet.">
        <title>Population sequencing reveals clonal diversity and ancestral inbreeding in the grapevine cultivar Chardonnay.</title>
        <authorList>
            <person name="Roach M.J."/>
            <person name="Johnson D.L."/>
            <person name="Bohlmann J."/>
            <person name="van Vuuren H.J."/>
            <person name="Jones S.J."/>
            <person name="Pretorius I.S."/>
            <person name="Schmidt S.A."/>
            <person name="Borneman A.R."/>
        </authorList>
    </citation>
    <scope>NUCLEOTIDE SEQUENCE [LARGE SCALE GENOMIC DNA]</scope>
    <source>
        <strain evidence="2">cv. Chardonnay</strain>
        <tissue evidence="1">Leaf</tissue>
    </source>
</reference>
<dbReference type="Proteomes" id="UP000288805">
    <property type="component" value="Unassembled WGS sequence"/>
</dbReference>
<name>A0A438IDR2_VITVI</name>
<organism evidence="1 2">
    <name type="scientific">Vitis vinifera</name>
    <name type="common">Grape</name>
    <dbReference type="NCBI Taxonomy" id="29760"/>
    <lineage>
        <taxon>Eukaryota</taxon>
        <taxon>Viridiplantae</taxon>
        <taxon>Streptophyta</taxon>
        <taxon>Embryophyta</taxon>
        <taxon>Tracheophyta</taxon>
        <taxon>Spermatophyta</taxon>
        <taxon>Magnoliopsida</taxon>
        <taxon>eudicotyledons</taxon>
        <taxon>Gunneridae</taxon>
        <taxon>Pentapetalae</taxon>
        <taxon>rosids</taxon>
        <taxon>Vitales</taxon>
        <taxon>Vitaceae</taxon>
        <taxon>Viteae</taxon>
        <taxon>Vitis</taxon>
    </lineage>
</organism>
<sequence length="90" mass="10383">MVLKIYLRKDMLWRKLIVGNFGEEPGGWCSKEGREGHGVGLWKCTKKDGELLKPKQDLRFRGEEDKMVWKASKNGVFSMRSFYDALEEGG</sequence>
<evidence type="ECO:0000313" key="2">
    <source>
        <dbReference type="Proteomes" id="UP000288805"/>
    </source>
</evidence>
<accession>A0A438IDR2</accession>
<comment type="caution">
    <text evidence="1">The sequence shown here is derived from an EMBL/GenBank/DDBJ whole genome shotgun (WGS) entry which is preliminary data.</text>
</comment>
<proteinExistence type="predicted"/>
<gene>
    <name evidence="1" type="ORF">CK203_034573</name>
</gene>
<protein>
    <submittedName>
        <fullName evidence="1">Uncharacterized protein</fullName>
    </submittedName>
</protein>